<sequence length="129" mass="15401">MFLEVFFYFKYKFFELKKILSKNKKQLIGAEIKEGDELNWKKFNNLEVFSWFVKNYGKGPFKVIAVEENDCMSRIVYKDGQEKSRVPLSFLIVPKEGKQKGKKVLLESDLFFEEMLYVYKQCNGKVPLW</sequence>
<comment type="caution">
    <text evidence="1">The sequence shown here is derived from an EMBL/GenBank/DDBJ whole genome shotgun (WGS) entry which is preliminary data.</text>
</comment>
<dbReference type="AlphaFoldDB" id="A0A2M7Z673"/>
<dbReference type="EMBL" id="PFVJ01000069">
    <property type="protein sequence ID" value="PJA89631.1"/>
    <property type="molecule type" value="Genomic_DNA"/>
</dbReference>
<organism evidence="1 2">
    <name type="scientific">Candidatus Magasanikbacteria bacterium CG_4_9_14_3_um_filter_32_9</name>
    <dbReference type="NCBI Taxonomy" id="1974644"/>
    <lineage>
        <taxon>Bacteria</taxon>
        <taxon>Candidatus Magasanikiibacteriota</taxon>
    </lineage>
</organism>
<name>A0A2M7Z673_9BACT</name>
<accession>A0A2M7Z673</accession>
<evidence type="ECO:0000313" key="2">
    <source>
        <dbReference type="Proteomes" id="UP000230843"/>
    </source>
</evidence>
<protein>
    <submittedName>
        <fullName evidence="1">Uncharacterized protein</fullName>
    </submittedName>
</protein>
<proteinExistence type="predicted"/>
<dbReference type="Proteomes" id="UP000230843">
    <property type="component" value="Unassembled WGS sequence"/>
</dbReference>
<reference evidence="2" key="1">
    <citation type="submission" date="2017-09" db="EMBL/GenBank/DDBJ databases">
        <title>Depth-based differentiation of microbial function through sediment-hosted aquifers and enrichment of novel symbionts in the deep terrestrial subsurface.</title>
        <authorList>
            <person name="Probst A.J."/>
            <person name="Ladd B."/>
            <person name="Jarett J.K."/>
            <person name="Geller-Mcgrath D.E."/>
            <person name="Sieber C.M.K."/>
            <person name="Emerson J.B."/>
            <person name="Anantharaman K."/>
            <person name="Thomas B.C."/>
            <person name="Malmstrom R."/>
            <person name="Stieglmeier M."/>
            <person name="Klingl A."/>
            <person name="Woyke T."/>
            <person name="Ryan C.M."/>
            <person name="Banfield J.F."/>
        </authorList>
    </citation>
    <scope>NUCLEOTIDE SEQUENCE [LARGE SCALE GENOMIC DNA]</scope>
</reference>
<evidence type="ECO:0000313" key="1">
    <source>
        <dbReference type="EMBL" id="PJA89631.1"/>
    </source>
</evidence>
<gene>
    <name evidence="1" type="ORF">CO137_03265</name>
</gene>